<dbReference type="Proteomes" id="UP000033945">
    <property type="component" value="Unassembled WGS sequence"/>
</dbReference>
<protein>
    <submittedName>
        <fullName evidence="2">DegT/DnrJ/EryC1/StrS aminotransferase</fullName>
    </submittedName>
</protein>
<dbReference type="Pfam" id="PF01041">
    <property type="entry name" value="DegT_DnrJ_EryC1"/>
    <property type="match status" value="1"/>
</dbReference>
<dbReference type="InterPro" id="IPR000653">
    <property type="entry name" value="DegT/StrS_aminotransferase"/>
</dbReference>
<dbReference type="Gene3D" id="3.40.640.10">
    <property type="entry name" value="Type I PLP-dependent aspartate aminotransferase-like (Major domain)"/>
    <property type="match status" value="1"/>
</dbReference>
<evidence type="ECO:0000313" key="2">
    <source>
        <dbReference type="EMBL" id="KKT61388.1"/>
    </source>
</evidence>
<dbReference type="GO" id="GO:0030170">
    <property type="term" value="F:pyridoxal phosphate binding"/>
    <property type="evidence" value="ECO:0007669"/>
    <property type="project" value="TreeGrafter"/>
</dbReference>
<name>A0A0G1IQY9_9BACT</name>
<feature type="non-terminal residue" evidence="2">
    <location>
        <position position="201"/>
    </location>
</feature>
<dbReference type="PANTHER" id="PTHR30244">
    <property type="entry name" value="TRANSAMINASE"/>
    <property type="match status" value="1"/>
</dbReference>
<dbReference type="InterPro" id="IPR015421">
    <property type="entry name" value="PyrdxlP-dep_Trfase_major"/>
</dbReference>
<dbReference type="EMBL" id="LCIT01000032">
    <property type="protein sequence ID" value="KKT61388.1"/>
    <property type="molecule type" value="Genomic_DNA"/>
</dbReference>
<sequence>MIHYFVDSPIAKYAGARTSIELGRSPPALCSRSVKKKILLNLKILLSFLDIVRRKDFMLGGAVQEIEANLADFCGAKYAFGVASGTDALILSLKACDIGPGDEVITPAVGFFSSAAAISWVNARPVFVDVDPNTFNIDVSKIEAAITPRAKALLPIHLNGKMADMDPALEIARKHGLRVIADAAQAIGSRYKDKPIGQFGD</sequence>
<dbReference type="GO" id="GO:0000271">
    <property type="term" value="P:polysaccharide biosynthetic process"/>
    <property type="evidence" value="ECO:0007669"/>
    <property type="project" value="TreeGrafter"/>
</dbReference>
<reference evidence="2 3" key="1">
    <citation type="journal article" date="2015" name="Nature">
        <title>rRNA introns, odd ribosomes, and small enigmatic genomes across a large radiation of phyla.</title>
        <authorList>
            <person name="Brown C.T."/>
            <person name="Hug L.A."/>
            <person name="Thomas B.C."/>
            <person name="Sharon I."/>
            <person name="Castelle C.J."/>
            <person name="Singh A."/>
            <person name="Wilkins M.J."/>
            <person name="Williams K.H."/>
            <person name="Banfield J.F."/>
        </authorList>
    </citation>
    <scope>NUCLEOTIDE SEQUENCE [LARGE SCALE GENOMIC DNA]</scope>
</reference>
<evidence type="ECO:0000313" key="3">
    <source>
        <dbReference type="Proteomes" id="UP000033945"/>
    </source>
</evidence>
<organism evidence="2 3">
    <name type="scientific">Candidatus Giovannonibacteria bacterium GW2011_GWA2_44_26</name>
    <dbReference type="NCBI Taxonomy" id="1618648"/>
    <lineage>
        <taxon>Bacteria</taxon>
        <taxon>Candidatus Giovannoniibacteriota</taxon>
    </lineage>
</organism>
<dbReference type="SUPFAM" id="SSF53383">
    <property type="entry name" value="PLP-dependent transferases"/>
    <property type="match status" value="1"/>
</dbReference>
<evidence type="ECO:0000256" key="1">
    <source>
        <dbReference type="ARBA" id="ARBA00022898"/>
    </source>
</evidence>
<dbReference type="GO" id="GO:0008483">
    <property type="term" value="F:transaminase activity"/>
    <property type="evidence" value="ECO:0007669"/>
    <property type="project" value="UniProtKB-KW"/>
</dbReference>
<keyword evidence="2" id="KW-0032">Aminotransferase</keyword>
<proteinExistence type="predicted"/>
<keyword evidence="1" id="KW-0663">Pyridoxal phosphate</keyword>
<keyword evidence="2" id="KW-0808">Transferase</keyword>
<accession>A0A0G1IQY9</accession>
<dbReference type="AlphaFoldDB" id="A0A0G1IQY9"/>
<dbReference type="InterPro" id="IPR015424">
    <property type="entry name" value="PyrdxlP-dep_Trfase"/>
</dbReference>
<gene>
    <name evidence="2" type="ORF">UW55_C0032G0014</name>
</gene>
<comment type="caution">
    <text evidence="2">The sequence shown here is derived from an EMBL/GenBank/DDBJ whole genome shotgun (WGS) entry which is preliminary data.</text>
</comment>
<dbReference type="PANTHER" id="PTHR30244:SF36">
    <property type="entry name" value="3-OXO-GLUCOSE-6-PHOSPHATE:GLUTAMATE AMINOTRANSFERASE"/>
    <property type="match status" value="1"/>
</dbReference>